<dbReference type="Gene3D" id="3.20.20.220">
    <property type="match status" value="1"/>
</dbReference>
<dbReference type="RefSeq" id="WP_066336639.1">
    <property type="nucleotide sequence ID" value="NZ_CP017688.1"/>
</dbReference>
<dbReference type="InterPro" id="IPR002872">
    <property type="entry name" value="Proline_DH_dom"/>
</dbReference>
<dbReference type="InterPro" id="IPR029041">
    <property type="entry name" value="FAD-linked_oxidoreductase-like"/>
</dbReference>
<dbReference type="Proteomes" id="UP000093510">
    <property type="component" value="Unassembled WGS sequence"/>
</dbReference>
<proteinExistence type="predicted"/>
<feature type="domain" description="Proline dehydrogenase" evidence="2">
    <location>
        <begin position="76"/>
        <end position="374"/>
    </location>
</feature>
<accession>A0A1B9DN80</accession>
<gene>
    <name evidence="3" type="ORF">LPBF_11510</name>
</gene>
<dbReference type="GO" id="GO:0010133">
    <property type="term" value="P:L-proline catabolic process to L-glutamate"/>
    <property type="evidence" value="ECO:0007669"/>
    <property type="project" value="TreeGrafter"/>
</dbReference>
<reference evidence="3 4" key="1">
    <citation type="submission" date="2016-03" db="EMBL/GenBank/DDBJ databases">
        <authorList>
            <person name="Ploux O."/>
        </authorList>
    </citation>
    <scope>NUCLEOTIDE SEQUENCE [LARGE SCALE GENOMIC DNA]</scope>
    <source>
        <strain evidence="3 4">LPB0076</strain>
    </source>
</reference>
<comment type="caution">
    <text evidence="3">The sequence shown here is derived from an EMBL/GenBank/DDBJ whole genome shotgun (WGS) entry which is preliminary data.</text>
</comment>
<sequence length="389" mass="44434">MEKIFNNTQVAFSLKSDTELDRAYFLFKMIANQPLVRIGTAMTNFALKAKLPVEGLIRATVFDHFCGGINEEDCLSVVDKMYTKGVSSVLDYSVEGKESEDQFDAALKMTLKTIEFAKERMAIPFAVFKPTGLGRFELYEKIGRKEVLSTKDQAEWDRVVARFDLVCSEGHKKDVTLLIDGEESWMQDAADDLVTAMMRKYNKEKAIVFNTLQLYRWDRLDYLKKLAALAKSEGFYIGMKIVRGAYMEKENQRALDKGYPTPICATKQATDTNYDTTVKYMMEHLDQMSIFAGTHNESSTYTLMELMKSKGIASNDTRIWFGQLYGMSDNISYNLAQNGYNVAKYLPFGPVKDVMPYLIRRAEENTSVAGQTSRELEMIKAERKRRKAK</sequence>
<dbReference type="AlphaFoldDB" id="A0A1B9DN80"/>
<dbReference type="InterPro" id="IPR015659">
    <property type="entry name" value="Proline_oxidase"/>
</dbReference>
<dbReference type="EMBL" id="LVEP01000058">
    <property type="protein sequence ID" value="OCB71134.1"/>
    <property type="molecule type" value="Genomic_DNA"/>
</dbReference>
<dbReference type="OrthoDB" id="1401444at2"/>
<keyword evidence="1" id="KW-0560">Oxidoreductase</keyword>
<dbReference type="PANTHER" id="PTHR13914">
    <property type="entry name" value="PROLINE OXIDASE"/>
    <property type="match status" value="1"/>
</dbReference>
<keyword evidence="4" id="KW-1185">Reference proteome</keyword>
<dbReference type="GO" id="GO:0071949">
    <property type="term" value="F:FAD binding"/>
    <property type="evidence" value="ECO:0007669"/>
    <property type="project" value="TreeGrafter"/>
</dbReference>
<organism evidence="3 4">
    <name type="scientific">Flavobacterium crassostreae</name>
    <dbReference type="NCBI Taxonomy" id="1763534"/>
    <lineage>
        <taxon>Bacteria</taxon>
        <taxon>Pseudomonadati</taxon>
        <taxon>Bacteroidota</taxon>
        <taxon>Flavobacteriia</taxon>
        <taxon>Flavobacteriales</taxon>
        <taxon>Flavobacteriaceae</taxon>
        <taxon>Flavobacterium</taxon>
    </lineage>
</organism>
<evidence type="ECO:0000313" key="3">
    <source>
        <dbReference type="EMBL" id="OCB71134.1"/>
    </source>
</evidence>
<dbReference type="STRING" id="1763534.GCA_001831475_01330"/>
<dbReference type="PANTHER" id="PTHR13914:SF0">
    <property type="entry name" value="PROLINE DEHYDROGENASE 1, MITOCHONDRIAL"/>
    <property type="match status" value="1"/>
</dbReference>
<dbReference type="SUPFAM" id="SSF51730">
    <property type="entry name" value="FAD-linked oxidoreductase"/>
    <property type="match status" value="1"/>
</dbReference>
<evidence type="ECO:0000313" key="4">
    <source>
        <dbReference type="Proteomes" id="UP000093510"/>
    </source>
</evidence>
<dbReference type="GO" id="GO:0004657">
    <property type="term" value="F:proline dehydrogenase activity"/>
    <property type="evidence" value="ECO:0007669"/>
    <property type="project" value="InterPro"/>
</dbReference>
<evidence type="ECO:0000256" key="1">
    <source>
        <dbReference type="ARBA" id="ARBA00023002"/>
    </source>
</evidence>
<protein>
    <submittedName>
        <fullName evidence="3">Proline dehydrogenase</fullName>
    </submittedName>
</protein>
<dbReference type="Pfam" id="PF01619">
    <property type="entry name" value="Pro_dh"/>
    <property type="match status" value="1"/>
</dbReference>
<evidence type="ECO:0000259" key="2">
    <source>
        <dbReference type="Pfam" id="PF01619"/>
    </source>
</evidence>
<name>A0A1B9DN80_9FLAO</name>